<gene>
    <name evidence="2" type="ORF">RAG0_05243</name>
</gene>
<reference evidence="3" key="1">
    <citation type="submission" date="2016-03" db="EMBL/GenBank/DDBJ databases">
        <authorList>
            <person name="Guldener U."/>
        </authorList>
    </citation>
    <scope>NUCLEOTIDE SEQUENCE [LARGE SCALE GENOMIC DNA]</scope>
    <source>
        <strain evidence="3">04CH-RAC-A.6.1</strain>
    </source>
</reference>
<dbReference type="EMBL" id="FJUX01000023">
    <property type="protein sequence ID" value="CZS95649.1"/>
    <property type="molecule type" value="Genomic_DNA"/>
</dbReference>
<feature type="compositionally biased region" description="Basic and acidic residues" evidence="1">
    <location>
        <begin position="226"/>
        <end position="245"/>
    </location>
</feature>
<evidence type="ECO:0000313" key="3">
    <source>
        <dbReference type="Proteomes" id="UP000178912"/>
    </source>
</evidence>
<protein>
    <submittedName>
        <fullName evidence="2">Related to cylicin I</fullName>
    </submittedName>
</protein>
<feature type="compositionally biased region" description="Basic and acidic residues" evidence="1">
    <location>
        <begin position="103"/>
        <end position="115"/>
    </location>
</feature>
<feature type="region of interest" description="Disordered" evidence="1">
    <location>
        <begin position="73"/>
        <end position="275"/>
    </location>
</feature>
<keyword evidence="3" id="KW-1185">Reference proteome</keyword>
<dbReference type="OrthoDB" id="4590707at2759"/>
<name>A0A1E1KC97_9HELO</name>
<feature type="compositionally biased region" description="Basic and acidic residues" evidence="1">
    <location>
        <begin position="125"/>
        <end position="151"/>
    </location>
</feature>
<dbReference type="Proteomes" id="UP000178912">
    <property type="component" value="Unassembled WGS sequence"/>
</dbReference>
<evidence type="ECO:0000256" key="1">
    <source>
        <dbReference type="SAM" id="MobiDB-lite"/>
    </source>
</evidence>
<feature type="compositionally biased region" description="Acidic residues" evidence="1">
    <location>
        <begin position="152"/>
        <end position="163"/>
    </location>
</feature>
<proteinExistence type="predicted"/>
<feature type="compositionally biased region" description="Polar residues" evidence="1">
    <location>
        <begin position="212"/>
        <end position="225"/>
    </location>
</feature>
<organism evidence="2 3">
    <name type="scientific">Rhynchosporium agropyri</name>
    <dbReference type="NCBI Taxonomy" id="914238"/>
    <lineage>
        <taxon>Eukaryota</taxon>
        <taxon>Fungi</taxon>
        <taxon>Dikarya</taxon>
        <taxon>Ascomycota</taxon>
        <taxon>Pezizomycotina</taxon>
        <taxon>Leotiomycetes</taxon>
        <taxon>Helotiales</taxon>
        <taxon>Ploettnerulaceae</taxon>
        <taxon>Rhynchosporium</taxon>
    </lineage>
</organism>
<dbReference type="AlphaFoldDB" id="A0A1E1KC97"/>
<evidence type="ECO:0000313" key="2">
    <source>
        <dbReference type="EMBL" id="CZS95649.1"/>
    </source>
</evidence>
<feature type="compositionally biased region" description="Basic and acidic residues" evidence="1">
    <location>
        <begin position="164"/>
        <end position="194"/>
    </location>
</feature>
<accession>A0A1E1KC97</accession>
<feature type="compositionally biased region" description="Basic and acidic residues" evidence="1">
    <location>
        <begin position="73"/>
        <end position="94"/>
    </location>
</feature>
<sequence>MAFSRAAALRSCIRAARPATTRPQLVRQIARRGYASGGHGSAKSGGDAIWALGAVGVTAPACYYILSNAPDTSHGHGDHGAHGDEHDEEHKEESEQSDEESKDESKDEPEAKAEEKSDDAEENSEEKSIDKEEESEKSVESHSEDDKKDADTPETSDDEGEDTADGKNTKTVKPDAKGGNKKRFESKQGKKAGESDSSDDGDAAPSKPVGDKNSQTAKQEGLTNTDTKHSTDISNDPEKSKKAEGGPDTAKVKGTIDPNRKQGTYREGSHPPFSQ</sequence>